<sequence length="140" mass="15532">MFALEAALQLRDKFGSEITALTTVDAERRAEPGVQILRTNPLVNHGAGNEPDLPSVMTADLRAALGPIVKWSAQEADVEECRNASRSARGSSSGPLRRRHVPRRRGWWKPPKQPMEVLMKAILKGQPNLETDLVAQARRF</sequence>
<accession>A0A0R3MDP9</accession>
<evidence type="ECO:0000313" key="3">
    <source>
        <dbReference type="Proteomes" id="UP000051660"/>
    </source>
</evidence>
<gene>
    <name evidence="2" type="ORF">CQ14_39945</name>
</gene>
<feature type="compositionally biased region" description="Low complexity" evidence="1">
    <location>
        <begin position="84"/>
        <end position="95"/>
    </location>
</feature>
<proteinExistence type="predicted"/>
<organism evidence="2 3">
    <name type="scientific">Bradyrhizobium lablabi</name>
    <dbReference type="NCBI Taxonomy" id="722472"/>
    <lineage>
        <taxon>Bacteria</taxon>
        <taxon>Pseudomonadati</taxon>
        <taxon>Pseudomonadota</taxon>
        <taxon>Alphaproteobacteria</taxon>
        <taxon>Hyphomicrobiales</taxon>
        <taxon>Nitrobacteraceae</taxon>
        <taxon>Bradyrhizobium</taxon>
    </lineage>
</organism>
<dbReference type="EMBL" id="LLYB01000119">
    <property type="protein sequence ID" value="KRR17550.1"/>
    <property type="molecule type" value="Genomic_DNA"/>
</dbReference>
<evidence type="ECO:0000256" key="1">
    <source>
        <dbReference type="SAM" id="MobiDB-lite"/>
    </source>
</evidence>
<evidence type="ECO:0000313" key="2">
    <source>
        <dbReference type="EMBL" id="KRR17550.1"/>
    </source>
</evidence>
<reference evidence="2 3" key="1">
    <citation type="submission" date="2014-03" db="EMBL/GenBank/DDBJ databases">
        <title>Bradyrhizobium valentinum sp. nov., isolated from effective nodules of Lupinus mariae-josephae, a lupine endemic of basic-lime soils in Eastern Spain.</title>
        <authorList>
            <person name="Duran D."/>
            <person name="Rey L."/>
            <person name="Navarro A."/>
            <person name="Busquets A."/>
            <person name="Imperial J."/>
            <person name="Ruiz-Argueso T."/>
        </authorList>
    </citation>
    <scope>NUCLEOTIDE SEQUENCE [LARGE SCALE GENOMIC DNA]</scope>
    <source>
        <strain evidence="2 3">CCBAU 23086</strain>
    </source>
</reference>
<name>A0A0R3MDP9_9BRAD</name>
<dbReference type="Proteomes" id="UP000051660">
    <property type="component" value="Unassembled WGS sequence"/>
</dbReference>
<feature type="compositionally biased region" description="Basic residues" evidence="1">
    <location>
        <begin position="96"/>
        <end position="107"/>
    </location>
</feature>
<dbReference type="AlphaFoldDB" id="A0A0R3MDP9"/>
<protein>
    <submittedName>
        <fullName evidence="2">Uncharacterized protein</fullName>
    </submittedName>
</protein>
<comment type="caution">
    <text evidence="2">The sequence shown here is derived from an EMBL/GenBank/DDBJ whole genome shotgun (WGS) entry which is preliminary data.</text>
</comment>
<feature type="region of interest" description="Disordered" evidence="1">
    <location>
        <begin position="82"/>
        <end position="108"/>
    </location>
</feature>